<dbReference type="PANTHER" id="PTHR33428">
    <property type="entry name" value="CHLOROPHYLLASE-2, CHLOROPLASTIC"/>
    <property type="match status" value="1"/>
</dbReference>
<name>A0ABV2PN08_9BACI</name>
<comment type="caution">
    <text evidence="2">The sequence shown here is derived from an EMBL/GenBank/DDBJ whole genome shotgun (WGS) entry which is preliminary data.</text>
</comment>
<dbReference type="EMBL" id="JBEPSB010000019">
    <property type="protein sequence ID" value="MET4562327.1"/>
    <property type="molecule type" value="Genomic_DNA"/>
</dbReference>
<evidence type="ECO:0000313" key="2">
    <source>
        <dbReference type="EMBL" id="MET4562327.1"/>
    </source>
</evidence>
<organism evidence="2 3">
    <name type="scientific">Lysinibacillus parviboronicapiens</name>
    <dbReference type="NCBI Taxonomy" id="436516"/>
    <lineage>
        <taxon>Bacteria</taxon>
        <taxon>Bacillati</taxon>
        <taxon>Bacillota</taxon>
        <taxon>Bacilli</taxon>
        <taxon>Bacillales</taxon>
        <taxon>Bacillaceae</taxon>
        <taxon>Lysinibacillus</taxon>
    </lineage>
</organism>
<keyword evidence="2" id="KW-0378">Hydrolase</keyword>
<dbReference type="RefSeq" id="WP_354472452.1">
    <property type="nucleotide sequence ID" value="NZ_JBEPSB010000019.1"/>
</dbReference>
<dbReference type="PANTHER" id="PTHR33428:SF14">
    <property type="entry name" value="CARBOXYLESTERASE TYPE B DOMAIN-CONTAINING PROTEIN"/>
    <property type="match status" value="1"/>
</dbReference>
<keyword evidence="1" id="KW-0812">Transmembrane</keyword>
<dbReference type="GO" id="GO:0016787">
    <property type="term" value="F:hydrolase activity"/>
    <property type="evidence" value="ECO:0007669"/>
    <property type="project" value="UniProtKB-KW"/>
</dbReference>
<feature type="transmembrane region" description="Helical" evidence="1">
    <location>
        <begin position="149"/>
        <end position="170"/>
    </location>
</feature>
<dbReference type="InterPro" id="IPR017395">
    <property type="entry name" value="Chlorophyllase-like"/>
</dbReference>
<dbReference type="Gene3D" id="3.40.50.1820">
    <property type="entry name" value="alpha/beta hydrolase"/>
    <property type="match status" value="1"/>
</dbReference>
<proteinExistence type="predicted"/>
<dbReference type="Pfam" id="PF07224">
    <property type="entry name" value="Chlorophyllase"/>
    <property type="match status" value="1"/>
</dbReference>
<feature type="transmembrane region" description="Helical" evidence="1">
    <location>
        <begin position="60"/>
        <end position="80"/>
    </location>
</feature>
<dbReference type="SUPFAM" id="SSF53474">
    <property type="entry name" value="alpha/beta-Hydrolases"/>
    <property type="match status" value="1"/>
</dbReference>
<dbReference type="Proteomes" id="UP001549363">
    <property type="component" value="Unassembled WGS sequence"/>
</dbReference>
<keyword evidence="3" id="KW-1185">Reference proteome</keyword>
<protein>
    <submittedName>
        <fullName evidence="2">Dienelactone hydrolase</fullName>
    </submittedName>
</protein>
<feature type="transmembrane region" description="Helical" evidence="1">
    <location>
        <begin position="28"/>
        <end position="48"/>
    </location>
</feature>
<keyword evidence="1" id="KW-1133">Transmembrane helix</keyword>
<evidence type="ECO:0000256" key="1">
    <source>
        <dbReference type="SAM" id="Phobius"/>
    </source>
</evidence>
<sequence length="751" mass="84603">MRAFKKNIASFVRKLYGKRNCIEPLSPGWKGAASALSTVAFLLILIQGRYLLEQRSFFEYAMALVIFILSVTLISGFLTLLWHGLKKIPSRYIWVLLSSLVFLLFCFIAPLDVAIPFILLIAVVVSLWGALLSKWIKGSYKYASKSRKINVFIFLLIMTLGIGAGSYWLIQPGEANTPTVVLKHLKTSPRYDNAWLTNPGESGSYPVKKLTYGSPDTYRQEFNTQNSLTTKTVDATDFVEKWSSVRTRTLGFGPEAMPLNGQVWYPEGKGDFPLVLIVHGNHLMTDYSDSGYDYLGNLLASRGYIVVSVDENFLNVSPYNDLFLVSSLENENRARGLLLLEHLQTWKEWNGHTNNPFYQKVDMRQIALIGHSRGGEAIAIAAAYNEMAHPPDNGNIQFDYNFSIRSLISIAGTDGQYLPSGKPLPLKNINYLALHGAHDMDVSTFDSANQQSRLSYTDKEDYMNASVYIYGANHGQFNESWGRGDGAGTANQLFNLKQIMPRDQQETIAKVLISAFLDSTLKDKKPYKVIFKDLGYAKEWLPDTMYINNYNDSQTTFIATFNEDIDVNTTTVPGGKLVGKNLEEWKEEKVKLKYDEADFNAVRLGWHAKDPSSPAFYTLTLPDKGLELGQNTAIVFSLADDRKEEKELSQEELIDFTVSVEDRNGNQASLPLRYIAKLTPAIRGKVLKKPFSNAGNTTEPVFQHYGFSLNDFKDVNPQFDPLKLDKIHFQFNLTKQGMILMNNIGIRNENS</sequence>
<feature type="transmembrane region" description="Helical" evidence="1">
    <location>
        <begin position="117"/>
        <end position="137"/>
    </location>
</feature>
<gene>
    <name evidence="2" type="ORF">ABIA69_003517</name>
</gene>
<accession>A0ABV2PN08</accession>
<keyword evidence="1" id="KW-0472">Membrane</keyword>
<feature type="transmembrane region" description="Helical" evidence="1">
    <location>
        <begin position="92"/>
        <end position="111"/>
    </location>
</feature>
<reference evidence="2 3" key="1">
    <citation type="submission" date="2024-06" db="EMBL/GenBank/DDBJ databases">
        <title>Sorghum-associated microbial communities from plants grown in Nebraska, USA.</title>
        <authorList>
            <person name="Schachtman D."/>
        </authorList>
    </citation>
    <scope>NUCLEOTIDE SEQUENCE [LARGE SCALE GENOMIC DNA]</scope>
    <source>
        <strain evidence="2 3">736</strain>
    </source>
</reference>
<evidence type="ECO:0000313" key="3">
    <source>
        <dbReference type="Proteomes" id="UP001549363"/>
    </source>
</evidence>
<dbReference type="InterPro" id="IPR029058">
    <property type="entry name" value="AB_hydrolase_fold"/>
</dbReference>